<evidence type="ECO:0000313" key="2">
    <source>
        <dbReference type="Proteomes" id="UP000626109"/>
    </source>
</evidence>
<dbReference type="Proteomes" id="UP000626109">
    <property type="component" value="Unassembled WGS sequence"/>
</dbReference>
<comment type="caution">
    <text evidence="1">The sequence shown here is derived from an EMBL/GenBank/DDBJ whole genome shotgun (WGS) entry which is preliminary data.</text>
</comment>
<accession>A0A813IUP7</accession>
<dbReference type="EMBL" id="CAJNNW010014231">
    <property type="protein sequence ID" value="CAE8656362.1"/>
    <property type="molecule type" value="Genomic_DNA"/>
</dbReference>
<reference evidence="1" key="1">
    <citation type="submission" date="2021-02" db="EMBL/GenBank/DDBJ databases">
        <authorList>
            <person name="Dougan E. K."/>
            <person name="Rhodes N."/>
            <person name="Thang M."/>
            <person name="Chan C."/>
        </authorList>
    </citation>
    <scope>NUCLEOTIDE SEQUENCE</scope>
</reference>
<name>A0A813IUP7_POLGL</name>
<evidence type="ECO:0000313" key="1">
    <source>
        <dbReference type="EMBL" id="CAE8656362.1"/>
    </source>
</evidence>
<proteinExistence type="predicted"/>
<dbReference type="AlphaFoldDB" id="A0A813IUP7"/>
<organism evidence="1 2">
    <name type="scientific">Polarella glacialis</name>
    <name type="common">Dinoflagellate</name>
    <dbReference type="NCBI Taxonomy" id="89957"/>
    <lineage>
        <taxon>Eukaryota</taxon>
        <taxon>Sar</taxon>
        <taxon>Alveolata</taxon>
        <taxon>Dinophyceae</taxon>
        <taxon>Suessiales</taxon>
        <taxon>Suessiaceae</taxon>
        <taxon>Polarella</taxon>
    </lineage>
</organism>
<gene>
    <name evidence="1" type="ORF">PGLA2088_LOCUS12147</name>
</gene>
<sequence length="99" mass="10584">MHVANMFFAQASTNLDAKECSLKPRAPDHGFCTIDDLGMSSPGFKKLILTLGRATCLEEIGGSGLAGCISQSAGVNKTHLQFGMHFRNARAADRLPFSV</sequence>
<protein>
    <submittedName>
        <fullName evidence="1">Uncharacterized protein</fullName>
    </submittedName>
</protein>